<dbReference type="PANTHER" id="PTHR30504">
    <property type="entry name" value="GLUCANS BIOSYNTHESIS PROTEIN"/>
    <property type="match status" value="1"/>
</dbReference>
<dbReference type="InterPro" id="IPR014756">
    <property type="entry name" value="Ig_E-set"/>
</dbReference>
<dbReference type="InterPro" id="IPR014438">
    <property type="entry name" value="Glucan_biosyn_MdoG/MdoD"/>
</dbReference>
<dbReference type="GO" id="GO:0051274">
    <property type="term" value="P:beta-glucan biosynthetic process"/>
    <property type="evidence" value="ECO:0007669"/>
    <property type="project" value="TreeGrafter"/>
</dbReference>
<evidence type="ECO:0000256" key="1">
    <source>
        <dbReference type="ARBA" id="ARBA00004418"/>
    </source>
</evidence>
<dbReference type="SUPFAM" id="SSF74650">
    <property type="entry name" value="Galactose mutarotase-like"/>
    <property type="match status" value="1"/>
</dbReference>
<dbReference type="EMBL" id="UINC01012108">
    <property type="protein sequence ID" value="SVA53061.1"/>
    <property type="molecule type" value="Genomic_DNA"/>
</dbReference>
<evidence type="ECO:0000256" key="2">
    <source>
        <dbReference type="ARBA" id="ARBA00005001"/>
    </source>
</evidence>
<dbReference type="PANTHER" id="PTHR30504:SF2">
    <property type="entry name" value="GLUCANS BIOSYNTHESIS PROTEIN G"/>
    <property type="match status" value="1"/>
</dbReference>
<evidence type="ECO:0000259" key="5">
    <source>
        <dbReference type="Pfam" id="PF04349"/>
    </source>
</evidence>
<evidence type="ECO:0000256" key="3">
    <source>
        <dbReference type="ARBA" id="ARBA00009284"/>
    </source>
</evidence>
<dbReference type="Gene3D" id="2.70.98.10">
    <property type="match status" value="1"/>
</dbReference>
<evidence type="ECO:0000313" key="6">
    <source>
        <dbReference type="EMBL" id="SVA53061.1"/>
    </source>
</evidence>
<name>A0A381WL95_9ZZZZ</name>
<dbReference type="UniPathway" id="UPA00637"/>
<accession>A0A381WL95</accession>
<feature type="domain" description="Glucan biosynthesis periplasmic MdoG C-terminal" evidence="5">
    <location>
        <begin position="45"/>
        <end position="526"/>
    </location>
</feature>
<dbReference type="InterPro" id="IPR011013">
    <property type="entry name" value="Gal_mutarotase_sf_dom"/>
</dbReference>
<reference evidence="6" key="1">
    <citation type="submission" date="2018-05" db="EMBL/GenBank/DDBJ databases">
        <authorList>
            <person name="Lanie J.A."/>
            <person name="Ng W.-L."/>
            <person name="Kazmierczak K.M."/>
            <person name="Andrzejewski T.M."/>
            <person name="Davidsen T.M."/>
            <person name="Wayne K.J."/>
            <person name="Tettelin H."/>
            <person name="Glass J.I."/>
            <person name="Rusch D."/>
            <person name="Podicherti R."/>
            <person name="Tsui H.-C.T."/>
            <person name="Winkler M.E."/>
        </authorList>
    </citation>
    <scope>NUCLEOTIDE SEQUENCE</scope>
</reference>
<comment type="subcellular location">
    <subcellularLocation>
        <location evidence="1">Periplasm</location>
    </subcellularLocation>
</comment>
<dbReference type="Pfam" id="PF04349">
    <property type="entry name" value="MdoG"/>
    <property type="match status" value="1"/>
</dbReference>
<proteinExistence type="inferred from homology"/>
<organism evidence="6">
    <name type="scientific">marine metagenome</name>
    <dbReference type="NCBI Taxonomy" id="408172"/>
    <lineage>
        <taxon>unclassified sequences</taxon>
        <taxon>metagenomes</taxon>
        <taxon>ecological metagenomes</taxon>
    </lineage>
</organism>
<dbReference type="AlphaFoldDB" id="A0A381WL95"/>
<gene>
    <name evidence="6" type="ORF">METZ01_LOCUS105915</name>
</gene>
<dbReference type="Gene3D" id="2.60.40.10">
    <property type="entry name" value="Immunoglobulins"/>
    <property type="match status" value="1"/>
</dbReference>
<dbReference type="PIRSF" id="PIRSF006281">
    <property type="entry name" value="MdoG"/>
    <property type="match status" value="1"/>
</dbReference>
<sequence>MLTAACTQPSTLSQSGQEANHAEVSALAVAPPDLTSAVDPEQALFAYVDARAQALASQEYASPPQIIPAALTALTYEQYRAIQFRQEMSLWHDEHRFTVQVLHPGFLYNEPVDIHLVQDTEVERLPFTKAQYRYVGPAAPVADQITGDIGHAGFRIYYPRDGAEHPEEIVVFLGASYFRLVGHQQVHGLSARGLAIDTGLDSGEEFPAFRAFWLIQPEPEATQLTFLALLDSPSVTGAYQFDLDPVRHTTLTVAARLYARQDVTKLGVAPMSSMFLYGQNRLPAFDDFRPQVHDSDGVFMHTARDEWIWRPLNNGPGLRITSLRDDTPQGFGLVQRERQFASYLDLEARYHQRPSYWVEVGEGAWGRGGVELLVIPTSSEFNDNIATYWVPDAPFNAGDVREYQYRLRTFDSFLATQMLAHVVRTRIGWDALPGQRDPPPLRQRRFIVDFAGKVMPGLDPAQPSAVQAALESSTGQTTDPIVQRLPDGQSWRVSFVLSPAGDQPVDMRLYLTEADRRVSETWNYVWYPDHIN</sequence>
<keyword evidence="4" id="KW-0574">Periplasm</keyword>
<dbReference type="GO" id="GO:0030288">
    <property type="term" value="C:outer membrane-bounded periplasmic space"/>
    <property type="evidence" value="ECO:0007669"/>
    <property type="project" value="TreeGrafter"/>
</dbReference>
<evidence type="ECO:0000256" key="4">
    <source>
        <dbReference type="ARBA" id="ARBA00022764"/>
    </source>
</evidence>
<dbReference type="GO" id="GO:0030246">
    <property type="term" value="F:carbohydrate binding"/>
    <property type="evidence" value="ECO:0007669"/>
    <property type="project" value="InterPro"/>
</dbReference>
<dbReference type="SUPFAM" id="SSF81296">
    <property type="entry name" value="E set domains"/>
    <property type="match status" value="1"/>
</dbReference>
<protein>
    <recommendedName>
        <fullName evidence="5">Glucan biosynthesis periplasmic MdoG C-terminal domain-containing protein</fullName>
    </recommendedName>
</protein>
<comment type="pathway">
    <text evidence="2">Glycan metabolism; osmoregulated periplasmic glucan (OPG) biosynthesis.</text>
</comment>
<dbReference type="InterPro" id="IPR007444">
    <property type="entry name" value="Glucan_biosyn_MdoG_C"/>
</dbReference>
<dbReference type="InterPro" id="IPR014718">
    <property type="entry name" value="GH-type_carb-bd"/>
</dbReference>
<dbReference type="InterPro" id="IPR013783">
    <property type="entry name" value="Ig-like_fold"/>
</dbReference>
<dbReference type="GO" id="GO:0003824">
    <property type="term" value="F:catalytic activity"/>
    <property type="evidence" value="ECO:0007669"/>
    <property type="project" value="InterPro"/>
</dbReference>
<comment type="similarity">
    <text evidence="3">Belongs to the OpgD/OpgG family.</text>
</comment>